<name>A0A4R7V6P6_9PSEU</name>
<organism evidence="5 6">
    <name type="scientific">Actinophytocola oryzae</name>
    <dbReference type="NCBI Taxonomy" id="502181"/>
    <lineage>
        <taxon>Bacteria</taxon>
        <taxon>Bacillati</taxon>
        <taxon>Actinomycetota</taxon>
        <taxon>Actinomycetes</taxon>
        <taxon>Pseudonocardiales</taxon>
        <taxon>Pseudonocardiaceae</taxon>
    </lineage>
</organism>
<dbReference type="OrthoDB" id="9809878at2"/>
<dbReference type="HAMAP" id="MF_00984">
    <property type="entry name" value="SSB"/>
    <property type="match status" value="1"/>
</dbReference>
<evidence type="ECO:0000256" key="2">
    <source>
        <dbReference type="HAMAP-Rule" id="MF_00984"/>
    </source>
</evidence>
<dbReference type="RefSeq" id="WP_133906920.1">
    <property type="nucleotide sequence ID" value="NZ_SOCP01000015.1"/>
</dbReference>
<dbReference type="GO" id="GO:0003697">
    <property type="term" value="F:single-stranded DNA binding"/>
    <property type="evidence" value="ECO:0007669"/>
    <property type="project" value="UniProtKB-UniRule"/>
</dbReference>
<dbReference type="InterPro" id="IPR012340">
    <property type="entry name" value="NA-bd_OB-fold"/>
</dbReference>
<dbReference type="Gene3D" id="2.40.50.140">
    <property type="entry name" value="Nucleic acid-binding proteins"/>
    <property type="match status" value="1"/>
</dbReference>
<keyword evidence="1 2" id="KW-0238">DNA-binding</keyword>
<dbReference type="InterPro" id="IPR011344">
    <property type="entry name" value="ssDNA-bd"/>
</dbReference>
<dbReference type="AlphaFoldDB" id="A0A4R7V6P6"/>
<comment type="caution">
    <text evidence="5">The sequence shown here is derived from an EMBL/GenBank/DDBJ whole genome shotgun (WGS) entry which is preliminary data.</text>
</comment>
<dbReference type="PANTHER" id="PTHR10302:SF27">
    <property type="entry name" value="SINGLE-STRANDED DNA-BINDING PROTEIN"/>
    <property type="match status" value="1"/>
</dbReference>
<evidence type="ECO:0000256" key="4">
    <source>
        <dbReference type="SAM" id="MobiDB-lite"/>
    </source>
</evidence>
<keyword evidence="6" id="KW-1185">Reference proteome</keyword>
<comment type="caution">
    <text evidence="2">Lacks conserved residue(s) required for the propagation of feature annotation.</text>
</comment>
<dbReference type="CDD" id="cd04496">
    <property type="entry name" value="SSB_OBF"/>
    <property type="match status" value="1"/>
</dbReference>
<dbReference type="Proteomes" id="UP000294927">
    <property type="component" value="Unassembled WGS sequence"/>
</dbReference>
<dbReference type="Pfam" id="PF00436">
    <property type="entry name" value="SSB"/>
    <property type="match status" value="1"/>
</dbReference>
<protein>
    <recommendedName>
        <fullName evidence="2 3">Single-stranded DNA-binding protein</fullName>
        <shortName evidence="2">SSB</shortName>
    </recommendedName>
</protein>
<dbReference type="GO" id="GO:0006260">
    <property type="term" value="P:DNA replication"/>
    <property type="evidence" value="ECO:0007669"/>
    <property type="project" value="InterPro"/>
</dbReference>
<dbReference type="PANTHER" id="PTHR10302">
    <property type="entry name" value="SINGLE-STRANDED DNA-BINDING PROTEIN"/>
    <property type="match status" value="1"/>
</dbReference>
<dbReference type="InterPro" id="IPR000424">
    <property type="entry name" value="Primosome_PriB/ssb"/>
</dbReference>
<feature type="region of interest" description="Disordered" evidence="4">
    <location>
        <begin position="119"/>
        <end position="160"/>
    </location>
</feature>
<accession>A0A4R7V6P6</accession>
<evidence type="ECO:0000313" key="5">
    <source>
        <dbReference type="EMBL" id="TDV43705.1"/>
    </source>
</evidence>
<reference evidence="5 6" key="1">
    <citation type="submission" date="2019-03" db="EMBL/GenBank/DDBJ databases">
        <title>Genomic Encyclopedia of Archaeal and Bacterial Type Strains, Phase II (KMG-II): from individual species to whole genera.</title>
        <authorList>
            <person name="Goeker M."/>
        </authorList>
    </citation>
    <scope>NUCLEOTIDE SEQUENCE [LARGE SCALE GENOMIC DNA]</scope>
    <source>
        <strain evidence="5 6">DSM 45499</strain>
    </source>
</reference>
<feature type="compositionally biased region" description="Gly residues" evidence="4">
    <location>
        <begin position="151"/>
        <end position="160"/>
    </location>
</feature>
<evidence type="ECO:0000256" key="1">
    <source>
        <dbReference type="ARBA" id="ARBA00023125"/>
    </source>
</evidence>
<dbReference type="EMBL" id="SOCP01000015">
    <property type="protein sequence ID" value="TDV43705.1"/>
    <property type="molecule type" value="Genomic_DNA"/>
</dbReference>
<proteinExistence type="inferred from homology"/>
<gene>
    <name evidence="5" type="ORF">CLV71_115168</name>
</gene>
<sequence>MANEPVVTIVGNLTADPELRFTGNGHAVANLTVAETPRQFVQGAGWKDGDPLFMRCTIWRDMAENVAESLRRGMGVIVQGRLKQRNFETREGQKRSVIELEVDAIGPNLRWHVATVAKAGRGSAPTRAEAPSTTEDPWSNAEAERELVGAAAGGGDKPPF</sequence>
<evidence type="ECO:0000256" key="3">
    <source>
        <dbReference type="PIRNR" id="PIRNR002070"/>
    </source>
</evidence>
<evidence type="ECO:0000313" key="6">
    <source>
        <dbReference type="Proteomes" id="UP000294927"/>
    </source>
</evidence>
<dbReference type="NCBIfam" id="TIGR00621">
    <property type="entry name" value="ssb"/>
    <property type="match status" value="1"/>
</dbReference>
<dbReference type="PROSITE" id="PS50935">
    <property type="entry name" value="SSB"/>
    <property type="match status" value="1"/>
</dbReference>
<dbReference type="NCBIfam" id="NF005851">
    <property type="entry name" value="PRK07772.1"/>
    <property type="match status" value="1"/>
</dbReference>
<dbReference type="SUPFAM" id="SSF50249">
    <property type="entry name" value="Nucleic acid-binding proteins"/>
    <property type="match status" value="1"/>
</dbReference>
<comment type="subunit">
    <text evidence="2">Homotetramer.</text>
</comment>
<dbReference type="PIRSF" id="PIRSF002070">
    <property type="entry name" value="SSB"/>
    <property type="match status" value="1"/>
</dbReference>
<dbReference type="GO" id="GO:0009295">
    <property type="term" value="C:nucleoid"/>
    <property type="evidence" value="ECO:0007669"/>
    <property type="project" value="TreeGrafter"/>
</dbReference>